<keyword evidence="1" id="KW-0812">Transmembrane</keyword>
<feature type="transmembrane region" description="Helical" evidence="1">
    <location>
        <begin position="81"/>
        <end position="103"/>
    </location>
</feature>
<feature type="domain" description="EamA" evidence="2">
    <location>
        <begin position="4"/>
        <end position="152"/>
    </location>
</feature>
<feature type="transmembrane region" description="Helical" evidence="1">
    <location>
        <begin position="198"/>
        <end position="216"/>
    </location>
</feature>
<dbReference type="GO" id="GO:0016020">
    <property type="term" value="C:membrane"/>
    <property type="evidence" value="ECO:0007669"/>
    <property type="project" value="InterPro"/>
</dbReference>
<accession>L0K0N9</accession>
<evidence type="ECO:0000256" key="1">
    <source>
        <dbReference type="SAM" id="Phobius"/>
    </source>
</evidence>
<keyword evidence="1" id="KW-1133">Transmembrane helix</keyword>
<organism evidence="3 4">
    <name type="scientific">Natronococcus occultus SP4</name>
    <dbReference type="NCBI Taxonomy" id="694430"/>
    <lineage>
        <taxon>Archaea</taxon>
        <taxon>Methanobacteriati</taxon>
        <taxon>Methanobacteriota</taxon>
        <taxon>Stenosarchaea group</taxon>
        <taxon>Halobacteria</taxon>
        <taxon>Halobacteriales</taxon>
        <taxon>Natrialbaceae</taxon>
        <taxon>Natronococcus</taxon>
    </lineage>
</organism>
<feature type="transmembrane region" description="Helical" evidence="1">
    <location>
        <begin position="267"/>
        <end position="287"/>
    </location>
</feature>
<name>L0K0N9_9EURY</name>
<dbReference type="EMBL" id="CP003929">
    <property type="protein sequence ID" value="AGB38571.1"/>
    <property type="molecule type" value="Genomic_DNA"/>
</dbReference>
<feature type="transmembrane region" description="Helical" evidence="1">
    <location>
        <begin position="38"/>
        <end position="61"/>
    </location>
</feature>
<feature type="transmembrane region" description="Helical" evidence="1">
    <location>
        <begin position="110"/>
        <end position="129"/>
    </location>
</feature>
<dbReference type="OrthoDB" id="201587at2157"/>
<evidence type="ECO:0000259" key="2">
    <source>
        <dbReference type="Pfam" id="PF00892"/>
    </source>
</evidence>
<feature type="domain" description="EamA" evidence="2">
    <location>
        <begin position="170"/>
        <end position="282"/>
    </location>
</feature>
<dbReference type="Pfam" id="PF00892">
    <property type="entry name" value="EamA"/>
    <property type="match status" value="2"/>
</dbReference>
<dbReference type="eggNOG" id="arCOG00272">
    <property type="taxonomic scope" value="Archaea"/>
</dbReference>
<dbReference type="InterPro" id="IPR037185">
    <property type="entry name" value="EmrE-like"/>
</dbReference>
<dbReference type="InterPro" id="IPR000620">
    <property type="entry name" value="EamA_dom"/>
</dbReference>
<evidence type="ECO:0000313" key="3">
    <source>
        <dbReference type="EMBL" id="AGB38571.1"/>
    </source>
</evidence>
<dbReference type="RefSeq" id="WP_015322010.1">
    <property type="nucleotide sequence ID" value="NC_019974.1"/>
</dbReference>
<keyword evidence="4" id="KW-1185">Reference proteome</keyword>
<sequence length="325" mass="34016">MISTWFLYALLTAGIYSVIALLSKVVSGVEIDDPLTLAIYNCIPFYAVYVLVGLVLEWPAIRNSLGGVGGEGVPGAEPVPIAVALGFGVVSTIAYGIYYWGLVNGDVSRFVPALSIETVFVLVLGFLVLDEAFPSGVYAGVGLVVFGALFISYDREAGSIRESLTFSTVGVAILAAIAFAVFNTGMKVLTDGFGTVEILFWISLGGLASIAAVVPFRADGGVEPNPADLLAGRVRLTKGTKLLLVGGLLNAVGLFTFIRALENGPVSLATAITKLDVMMVFVGALTLSKLAPAILEEQFDPFTLAQKASASMIVLVGSALIQFSY</sequence>
<protein>
    <submittedName>
        <fullName evidence="3">Putative membrane protein</fullName>
    </submittedName>
</protein>
<reference evidence="3 4" key="1">
    <citation type="submission" date="2012-11" db="EMBL/GenBank/DDBJ databases">
        <title>FINISHED of Natronococcus occultus SP4, DSM 3396.</title>
        <authorList>
            <consortium name="DOE Joint Genome Institute"/>
            <person name="Eisen J."/>
            <person name="Huntemann M."/>
            <person name="Wei C.-L."/>
            <person name="Han J."/>
            <person name="Detter J.C."/>
            <person name="Han C."/>
            <person name="Tapia R."/>
            <person name="Chen A."/>
            <person name="Kyrpides N."/>
            <person name="Mavromatis K."/>
            <person name="Markowitz V."/>
            <person name="Szeto E."/>
            <person name="Ivanova N."/>
            <person name="Mikhailova N."/>
            <person name="Ovchinnikova G."/>
            <person name="Pagani I."/>
            <person name="Pati A."/>
            <person name="Goodwin L."/>
            <person name="Nordberg H.P."/>
            <person name="Cantor M.N."/>
            <person name="Hua S.X."/>
            <person name="Woyke T."/>
            <person name="Eisen J."/>
            <person name="Klenk H.-P."/>
            <person name="Klenk H.-P."/>
        </authorList>
    </citation>
    <scope>NUCLEOTIDE SEQUENCE [LARGE SCALE GENOMIC DNA]</scope>
    <source>
        <strain evidence="3 4">SP4</strain>
    </source>
</reference>
<feature type="transmembrane region" description="Helical" evidence="1">
    <location>
        <begin position="135"/>
        <end position="153"/>
    </location>
</feature>
<dbReference type="SUPFAM" id="SSF103481">
    <property type="entry name" value="Multidrug resistance efflux transporter EmrE"/>
    <property type="match status" value="1"/>
</dbReference>
<dbReference type="GeneID" id="14403199"/>
<feature type="transmembrane region" description="Helical" evidence="1">
    <location>
        <begin position="242"/>
        <end position="261"/>
    </location>
</feature>
<feature type="transmembrane region" description="Helical" evidence="1">
    <location>
        <begin position="6"/>
        <end position="26"/>
    </location>
</feature>
<dbReference type="HOGENOM" id="CLU_854225_0_0_2"/>
<keyword evidence="1" id="KW-0472">Membrane</keyword>
<evidence type="ECO:0000313" key="4">
    <source>
        <dbReference type="Proteomes" id="UP000010878"/>
    </source>
</evidence>
<dbReference type="PANTHER" id="PTHR22911">
    <property type="entry name" value="ACYL-MALONYL CONDENSING ENZYME-RELATED"/>
    <property type="match status" value="1"/>
</dbReference>
<gene>
    <name evidence="3" type="ORF">Natoc_2812</name>
</gene>
<feature type="transmembrane region" description="Helical" evidence="1">
    <location>
        <begin position="165"/>
        <end position="186"/>
    </location>
</feature>
<dbReference type="Gene3D" id="1.10.3730.20">
    <property type="match status" value="1"/>
</dbReference>
<dbReference type="KEGG" id="nou:Natoc_2812"/>
<proteinExistence type="predicted"/>
<dbReference type="AlphaFoldDB" id="L0K0N9"/>
<dbReference type="Proteomes" id="UP000010878">
    <property type="component" value="Chromosome"/>
</dbReference>